<protein>
    <submittedName>
        <fullName evidence="2">Membrane protein</fullName>
    </submittedName>
</protein>
<name>A0AB34P5S5_9XANT</name>
<evidence type="ECO:0000313" key="3">
    <source>
        <dbReference type="Proteomes" id="UP000029879"/>
    </source>
</evidence>
<dbReference type="AlphaFoldDB" id="A0AB34P5S5"/>
<dbReference type="Proteomes" id="UP000029879">
    <property type="component" value="Unassembled WGS sequence"/>
</dbReference>
<evidence type="ECO:0000256" key="1">
    <source>
        <dbReference type="SAM" id="Phobius"/>
    </source>
</evidence>
<gene>
    <name evidence="2" type="ORF">NC00_15980</name>
</gene>
<keyword evidence="1" id="KW-0812">Transmembrane</keyword>
<comment type="caution">
    <text evidence="2">The sequence shown here is derived from an EMBL/GenBank/DDBJ whole genome shotgun (WGS) entry which is preliminary data.</text>
</comment>
<evidence type="ECO:0000313" key="2">
    <source>
        <dbReference type="EMBL" id="KGK56726.1"/>
    </source>
</evidence>
<proteinExistence type="predicted"/>
<accession>A0AB34P5S5</accession>
<dbReference type="EMBL" id="JRQI01000079">
    <property type="protein sequence ID" value="KGK56726.1"/>
    <property type="molecule type" value="Genomic_DNA"/>
</dbReference>
<sequence>MSLLVAPTLQLLAFLVALLSAGIAGARGLRLAQLASTHPNPGAWWQADTARKAVGHAVRPLWWTIAALVVGAALPKLALLLVAT</sequence>
<keyword evidence="1" id="KW-0472">Membrane</keyword>
<dbReference type="GeneID" id="93986886"/>
<feature type="transmembrane region" description="Helical" evidence="1">
    <location>
        <begin position="61"/>
        <end position="83"/>
    </location>
</feature>
<dbReference type="RefSeq" id="WP_047696598.1">
    <property type="nucleotide sequence ID" value="NZ_KN265526.1"/>
</dbReference>
<reference evidence="2 3" key="1">
    <citation type="submission" date="2014-10" db="EMBL/GenBank/DDBJ databases">
        <title>Genome sequence of a Xanthomonas strain that is pathogenic on beans.</title>
        <authorList>
            <person name="Aritua V."/>
            <person name="Sapp M."/>
            <person name="Harrison J."/>
            <person name="Smith J."/>
            <person name="Studholme D."/>
        </authorList>
    </citation>
    <scope>NUCLEOTIDE SEQUENCE [LARGE SCALE GENOMIC DNA]</scope>
    <source>
        <strain evidence="2 3">Nyagatare</strain>
    </source>
</reference>
<keyword evidence="1" id="KW-1133">Transmembrane helix</keyword>
<organism evidence="2 3">
    <name type="scientific">Xanthomonas cannabis pv. phaseoli</name>
    <dbReference type="NCBI Taxonomy" id="1885902"/>
    <lineage>
        <taxon>Bacteria</taxon>
        <taxon>Pseudomonadati</taxon>
        <taxon>Pseudomonadota</taxon>
        <taxon>Gammaproteobacteria</taxon>
        <taxon>Lysobacterales</taxon>
        <taxon>Lysobacteraceae</taxon>
        <taxon>Xanthomonas</taxon>
    </lineage>
</organism>